<feature type="compositionally biased region" description="Acidic residues" evidence="2">
    <location>
        <begin position="326"/>
        <end position="338"/>
    </location>
</feature>
<sequence length="346" mass="36634">MDVSRTATIGRSHRGLDSMRDLQMMLAQAGEDSGRDAGGDTGGDAGGDAAEDPPGSPPATSDEDEDDIDSETAMNTVYNLLSELGDLNRSNRRAAETLAERFSVLQAQVSRVESMGSSDSLRRRDPPSRPETPIPGQGGGNDGEDHDMRPAAPESPHSEAATFHTPPTTNSNSNNHNNSGPAHASLRLESPVTAAAILASAPPYVPILVGGAAQTAMGAADIDELQRRAAAAAAENRELRADLGRLIGAVRDQQGMAREYEAALAKALVALRAAAFERHLELADVQARYRELLDKEAQLNARLQDENARLKLALASATRAMRSALAEDDEDYEDEDYGALDSASPA</sequence>
<evidence type="ECO:0000256" key="2">
    <source>
        <dbReference type="SAM" id="MobiDB-lite"/>
    </source>
</evidence>
<reference evidence="3" key="1">
    <citation type="submission" date="2022-07" db="EMBL/GenBank/DDBJ databases">
        <title>Phylogenomic reconstructions and comparative analyses of Kickxellomycotina fungi.</title>
        <authorList>
            <person name="Reynolds N.K."/>
            <person name="Stajich J.E."/>
            <person name="Barry K."/>
            <person name="Grigoriev I.V."/>
            <person name="Crous P."/>
            <person name="Smith M.E."/>
        </authorList>
    </citation>
    <scope>NUCLEOTIDE SEQUENCE</scope>
    <source>
        <strain evidence="3">NBRC 105414</strain>
    </source>
</reference>
<protein>
    <submittedName>
        <fullName evidence="3">Uncharacterized protein</fullName>
    </submittedName>
</protein>
<accession>A0A9W8LJY5</accession>
<name>A0A9W8LJY5_9FUNG</name>
<gene>
    <name evidence="3" type="ORF">H4R18_001665</name>
</gene>
<organism evidence="3 4">
    <name type="scientific">Coemansia javaensis</name>
    <dbReference type="NCBI Taxonomy" id="2761396"/>
    <lineage>
        <taxon>Eukaryota</taxon>
        <taxon>Fungi</taxon>
        <taxon>Fungi incertae sedis</taxon>
        <taxon>Zoopagomycota</taxon>
        <taxon>Kickxellomycotina</taxon>
        <taxon>Kickxellomycetes</taxon>
        <taxon>Kickxellales</taxon>
        <taxon>Kickxellaceae</taxon>
        <taxon>Coemansia</taxon>
    </lineage>
</organism>
<feature type="region of interest" description="Disordered" evidence="2">
    <location>
        <begin position="110"/>
        <end position="184"/>
    </location>
</feature>
<feature type="region of interest" description="Disordered" evidence="2">
    <location>
        <begin position="1"/>
        <end position="73"/>
    </location>
</feature>
<feature type="compositionally biased region" description="Acidic residues" evidence="2">
    <location>
        <begin position="61"/>
        <end position="70"/>
    </location>
</feature>
<dbReference type="Proteomes" id="UP001140217">
    <property type="component" value="Unassembled WGS sequence"/>
</dbReference>
<dbReference type="AlphaFoldDB" id="A0A9W8LJY5"/>
<proteinExistence type="predicted"/>
<dbReference type="EMBL" id="JANBUL010000045">
    <property type="protein sequence ID" value="KAJ2783532.1"/>
    <property type="molecule type" value="Genomic_DNA"/>
</dbReference>
<feature type="compositionally biased region" description="Low complexity" evidence="2">
    <location>
        <begin position="150"/>
        <end position="179"/>
    </location>
</feature>
<comment type="caution">
    <text evidence="3">The sequence shown here is derived from an EMBL/GenBank/DDBJ whole genome shotgun (WGS) entry which is preliminary data.</text>
</comment>
<evidence type="ECO:0000313" key="4">
    <source>
        <dbReference type="Proteomes" id="UP001140217"/>
    </source>
</evidence>
<keyword evidence="1" id="KW-0175">Coiled coil</keyword>
<dbReference type="OrthoDB" id="5578990at2759"/>
<feature type="coiled-coil region" evidence="1">
    <location>
        <begin position="282"/>
        <end position="320"/>
    </location>
</feature>
<evidence type="ECO:0000256" key="1">
    <source>
        <dbReference type="SAM" id="Coils"/>
    </source>
</evidence>
<keyword evidence="4" id="KW-1185">Reference proteome</keyword>
<evidence type="ECO:0000313" key="3">
    <source>
        <dbReference type="EMBL" id="KAJ2783532.1"/>
    </source>
</evidence>
<feature type="region of interest" description="Disordered" evidence="2">
    <location>
        <begin position="324"/>
        <end position="346"/>
    </location>
</feature>